<sequence>MLMQQERSGNTRTKVNYRSLGELIRGVFFLLLGLYAIFAQKYNLGQFQVSQTILTIFGVILIAYGLFRVYRGTKNLFHQKD</sequence>
<dbReference type="AlphaFoldDB" id="A0A1G7GSS2"/>
<keyword evidence="1" id="KW-1133">Transmembrane helix</keyword>
<dbReference type="Proteomes" id="UP000199045">
    <property type="component" value="Unassembled WGS sequence"/>
</dbReference>
<name>A0A1G7GSS2_CHIFI</name>
<evidence type="ECO:0000256" key="1">
    <source>
        <dbReference type="SAM" id="Phobius"/>
    </source>
</evidence>
<keyword evidence="1" id="KW-0472">Membrane</keyword>
<reference evidence="2 3" key="1">
    <citation type="submission" date="2016-10" db="EMBL/GenBank/DDBJ databases">
        <authorList>
            <person name="de Groot N.N."/>
        </authorList>
    </citation>
    <scope>NUCLEOTIDE SEQUENCE [LARGE SCALE GENOMIC DNA]</scope>
    <source>
        <strain evidence="2 3">DSM 527</strain>
    </source>
</reference>
<dbReference type="EMBL" id="FNBN01000001">
    <property type="protein sequence ID" value="SDE91197.1"/>
    <property type="molecule type" value="Genomic_DNA"/>
</dbReference>
<dbReference type="STRING" id="104663.SAMN04488121_101145"/>
<feature type="transmembrane region" description="Helical" evidence="1">
    <location>
        <begin position="50"/>
        <end position="70"/>
    </location>
</feature>
<protein>
    <submittedName>
        <fullName evidence="2">Uncharacterized protein</fullName>
    </submittedName>
</protein>
<proteinExistence type="predicted"/>
<organism evidence="2 3">
    <name type="scientific">Chitinophaga filiformis</name>
    <name type="common">Myxococcus filiformis</name>
    <name type="synonym">Flexibacter filiformis</name>
    <dbReference type="NCBI Taxonomy" id="104663"/>
    <lineage>
        <taxon>Bacteria</taxon>
        <taxon>Pseudomonadati</taxon>
        <taxon>Bacteroidota</taxon>
        <taxon>Chitinophagia</taxon>
        <taxon>Chitinophagales</taxon>
        <taxon>Chitinophagaceae</taxon>
        <taxon>Chitinophaga</taxon>
    </lineage>
</organism>
<feature type="transmembrane region" description="Helical" evidence="1">
    <location>
        <begin position="20"/>
        <end position="38"/>
    </location>
</feature>
<accession>A0A1G7GSS2</accession>
<keyword evidence="1" id="KW-0812">Transmembrane</keyword>
<evidence type="ECO:0000313" key="3">
    <source>
        <dbReference type="Proteomes" id="UP000199045"/>
    </source>
</evidence>
<evidence type="ECO:0000313" key="2">
    <source>
        <dbReference type="EMBL" id="SDE91197.1"/>
    </source>
</evidence>
<gene>
    <name evidence="2" type="ORF">SAMN04488121_101145</name>
</gene>